<keyword evidence="4" id="KW-1185">Reference proteome</keyword>
<feature type="region of interest" description="Disordered" evidence="1">
    <location>
        <begin position="77"/>
        <end position="214"/>
    </location>
</feature>
<reference evidence="3" key="1">
    <citation type="journal article" date="2020" name="Stud. Mycol.">
        <title>101 Dothideomycetes genomes: a test case for predicting lifestyles and emergence of pathogens.</title>
        <authorList>
            <person name="Haridas S."/>
            <person name="Albert R."/>
            <person name="Binder M."/>
            <person name="Bloem J."/>
            <person name="Labutti K."/>
            <person name="Salamov A."/>
            <person name="Andreopoulos B."/>
            <person name="Baker S."/>
            <person name="Barry K."/>
            <person name="Bills G."/>
            <person name="Bluhm B."/>
            <person name="Cannon C."/>
            <person name="Castanera R."/>
            <person name="Culley D."/>
            <person name="Daum C."/>
            <person name="Ezra D."/>
            <person name="Gonzalez J."/>
            <person name="Henrissat B."/>
            <person name="Kuo A."/>
            <person name="Liang C."/>
            <person name="Lipzen A."/>
            <person name="Lutzoni F."/>
            <person name="Magnuson J."/>
            <person name="Mondo S."/>
            <person name="Nolan M."/>
            <person name="Ohm R."/>
            <person name="Pangilinan J."/>
            <person name="Park H.-J."/>
            <person name="Ramirez L."/>
            <person name="Alfaro M."/>
            <person name="Sun H."/>
            <person name="Tritt A."/>
            <person name="Yoshinaga Y."/>
            <person name="Zwiers L.-H."/>
            <person name="Turgeon B."/>
            <person name="Goodwin S."/>
            <person name="Spatafora J."/>
            <person name="Crous P."/>
            <person name="Grigoriev I."/>
        </authorList>
    </citation>
    <scope>NUCLEOTIDE SEQUENCE</scope>
    <source>
        <strain evidence="3">CBS 107.79</strain>
    </source>
</reference>
<evidence type="ECO:0000313" key="3">
    <source>
        <dbReference type="EMBL" id="KAF1975583.1"/>
    </source>
</evidence>
<feature type="compositionally biased region" description="Acidic residues" evidence="1">
    <location>
        <begin position="120"/>
        <end position="145"/>
    </location>
</feature>
<evidence type="ECO:0000256" key="2">
    <source>
        <dbReference type="SAM" id="SignalP"/>
    </source>
</evidence>
<protein>
    <submittedName>
        <fullName evidence="3">Uncharacterized protein</fullName>
    </submittedName>
</protein>
<accession>A0A6A5VDK6</accession>
<sequence>MLLKNLFVLGLAAITAASPILEDRAGKTGTAVGGTTGTKGKGGATCKNTNAFTPVTCPRVKFTAAQIERAVKQAKAMKLKGKTGKGLHFPAKYKPTKEAKAKGAKAGKAKAGKPVKRDEDDGEDEEDEVLEARDEEDLEDDEDQVLEARDEEDHVLEARARGGRGGAASRTRPKPTRKTKPKTTKPKTTKPKTTPTKKPAPKKDNCNGATAKPGKGIWMFPILEKGAWKREYTPYAQTSYCTR</sequence>
<feature type="chain" id="PRO_5025617745" evidence="2">
    <location>
        <begin position="18"/>
        <end position="243"/>
    </location>
</feature>
<dbReference type="EMBL" id="ML976670">
    <property type="protein sequence ID" value="KAF1975583.1"/>
    <property type="molecule type" value="Genomic_DNA"/>
</dbReference>
<gene>
    <name evidence="3" type="ORF">BU23DRAFT_76763</name>
</gene>
<name>A0A6A5VDK6_9PLEO</name>
<feature type="signal peptide" evidence="2">
    <location>
        <begin position="1"/>
        <end position="17"/>
    </location>
</feature>
<feature type="compositionally biased region" description="Basic residues" evidence="1">
    <location>
        <begin position="102"/>
        <end position="114"/>
    </location>
</feature>
<proteinExistence type="predicted"/>
<feature type="compositionally biased region" description="Basic residues" evidence="1">
    <location>
        <begin position="171"/>
        <end position="190"/>
    </location>
</feature>
<evidence type="ECO:0000256" key="1">
    <source>
        <dbReference type="SAM" id="MobiDB-lite"/>
    </source>
</evidence>
<dbReference type="Proteomes" id="UP000800036">
    <property type="component" value="Unassembled WGS sequence"/>
</dbReference>
<organism evidence="3 4">
    <name type="scientific">Bimuria novae-zelandiae CBS 107.79</name>
    <dbReference type="NCBI Taxonomy" id="1447943"/>
    <lineage>
        <taxon>Eukaryota</taxon>
        <taxon>Fungi</taxon>
        <taxon>Dikarya</taxon>
        <taxon>Ascomycota</taxon>
        <taxon>Pezizomycotina</taxon>
        <taxon>Dothideomycetes</taxon>
        <taxon>Pleosporomycetidae</taxon>
        <taxon>Pleosporales</taxon>
        <taxon>Massarineae</taxon>
        <taxon>Didymosphaeriaceae</taxon>
        <taxon>Bimuria</taxon>
    </lineage>
</organism>
<feature type="compositionally biased region" description="Basic and acidic residues" evidence="1">
    <location>
        <begin position="146"/>
        <end position="160"/>
    </location>
</feature>
<keyword evidence="2" id="KW-0732">Signal</keyword>
<evidence type="ECO:0000313" key="4">
    <source>
        <dbReference type="Proteomes" id="UP000800036"/>
    </source>
</evidence>
<dbReference type="AlphaFoldDB" id="A0A6A5VDK6"/>
<dbReference type="OrthoDB" id="3793336at2759"/>